<proteinExistence type="predicted"/>
<protein>
    <submittedName>
        <fullName evidence="2">Uncharacterized protein</fullName>
    </submittedName>
</protein>
<organism evidence="2">
    <name type="scientific">Cryptosporidium canis</name>
    <dbReference type="NCBI Taxonomy" id="195482"/>
    <lineage>
        <taxon>Eukaryota</taxon>
        <taxon>Sar</taxon>
        <taxon>Alveolata</taxon>
        <taxon>Apicomplexa</taxon>
        <taxon>Conoidasida</taxon>
        <taxon>Coccidia</taxon>
        <taxon>Eucoccidiorida</taxon>
        <taxon>Eimeriorina</taxon>
        <taxon>Cryptosporidiidae</taxon>
        <taxon>Cryptosporidium</taxon>
    </lineage>
</organism>
<dbReference type="OrthoDB" id="344113at2759"/>
<sequence>MLTEHQDSESYQSEIIRLKNKIYNISKSNINSQKILEEKYTIQIEQLKQENYQLRKAIQEYEEYKLKSESYYEEVNKTLVVAKAKLQELHEKNQFLEKCNSELESKYKDTKSLLSIMVENNNCISNYSKDIPINENKSCLLGKFDTNSITI</sequence>
<feature type="coiled-coil region" evidence="1">
    <location>
        <begin position="30"/>
        <end position="106"/>
    </location>
</feature>
<reference evidence="2" key="1">
    <citation type="submission" date="2022-10" db="EMBL/GenBank/DDBJ databases">
        <title>Adaptive evolution leads to modifications in subtelomeric GC content in a zoonotic Cryptosporidium species.</title>
        <authorList>
            <person name="Li J."/>
            <person name="Feng Y."/>
            <person name="Xiao L."/>
        </authorList>
    </citation>
    <scope>NUCLEOTIDE SEQUENCE</scope>
    <source>
        <strain evidence="2">33844</strain>
    </source>
</reference>
<evidence type="ECO:0000256" key="1">
    <source>
        <dbReference type="SAM" id="Coils"/>
    </source>
</evidence>
<dbReference type="EMBL" id="JAPCXC010000054">
    <property type="protein sequence ID" value="KAJ1607819.1"/>
    <property type="molecule type" value="Genomic_DNA"/>
</dbReference>
<gene>
    <name evidence="2" type="ORF">OJ253_2182</name>
</gene>
<keyword evidence="1" id="KW-0175">Coiled coil</keyword>
<dbReference type="AlphaFoldDB" id="A0A9D5DFT2"/>
<name>A0A9D5DFT2_9CRYT</name>
<dbReference type="Proteomes" id="UP001067231">
    <property type="component" value="Unassembled WGS sequence"/>
</dbReference>
<accession>A0A9D5DFT2</accession>
<comment type="caution">
    <text evidence="2">The sequence shown here is derived from an EMBL/GenBank/DDBJ whole genome shotgun (WGS) entry which is preliminary data.</text>
</comment>
<evidence type="ECO:0000313" key="2">
    <source>
        <dbReference type="EMBL" id="KAJ1607819.1"/>
    </source>
</evidence>